<dbReference type="Proteomes" id="UP001362899">
    <property type="component" value="Unassembled WGS sequence"/>
</dbReference>
<dbReference type="GO" id="GO:0005634">
    <property type="term" value="C:nucleus"/>
    <property type="evidence" value="ECO:0007669"/>
    <property type="project" value="UniProtKB-SubCell"/>
</dbReference>
<keyword evidence="13" id="KW-0436">Ligase</keyword>
<reference evidence="13 14" key="1">
    <citation type="journal article" date="2023" name="Elife">
        <title>Identification of key yeast species and microbe-microbe interactions impacting larval growth of Drosophila in the wild.</title>
        <authorList>
            <person name="Mure A."/>
            <person name="Sugiura Y."/>
            <person name="Maeda R."/>
            <person name="Honda K."/>
            <person name="Sakurai N."/>
            <person name="Takahashi Y."/>
            <person name="Watada M."/>
            <person name="Katoh T."/>
            <person name="Gotoh A."/>
            <person name="Gotoh Y."/>
            <person name="Taniguchi I."/>
            <person name="Nakamura K."/>
            <person name="Hayashi T."/>
            <person name="Katayama T."/>
            <person name="Uemura T."/>
            <person name="Hattori Y."/>
        </authorList>
    </citation>
    <scope>NUCLEOTIDE SEQUENCE [LARGE SCALE GENOMIC DNA]</scope>
    <source>
        <strain evidence="13 14">SB-73</strain>
    </source>
</reference>
<sequence length="108" mass="12523">MQSQMEVDAPLETAVEEKKPRFEIKKWSAVAFWSWDIEIETCAICRNHIMDVCIDCQANHTNQSSEECTVSWGVCNHIFHSHCISRWLNSRPVCPLDNQPWEQLKCGS</sequence>
<gene>
    <name evidence="13" type="ORF">DASB73_035420</name>
</gene>
<keyword evidence="6" id="KW-0479">Metal-binding</keyword>
<evidence type="ECO:0000256" key="7">
    <source>
        <dbReference type="ARBA" id="ARBA00022771"/>
    </source>
</evidence>
<evidence type="ECO:0000256" key="3">
    <source>
        <dbReference type="ARBA" id="ARBA00004906"/>
    </source>
</evidence>
<evidence type="ECO:0000256" key="1">
    <source>
        <dbReference type="ARBA" id="ARBA00004123"/>
    </source>
</evidence>
<name>A0AAV5RPW9_STABA</name>
<dbReference type="AlphaFoldDB" id="A0AAV5RPW9"/>
<keyword evidence="9" id="KW-0862">Zinc</keyword>
<evidence type="ECO:0000256" key="4">
    <source>
        <dbReference type="ARBA" id="ARBA00009273"/>
    </source>
</evidence>
<dbReference type="GO" id="GO:0016874">
    <property type="term" value="F:ligase activity"/>
    <property type="evidence" value="ECO:0007669"/>
    <property type="project" value="UniProtKB-KW"/>
</dbReference>
<evidence type="ECO:0000313" key="13">
    <source>
        <dbReference type="EMBL" id="GMM52579.1"/>
    </source>
</evidence>
<evidence type="ECO:0000313" key="14">
    <source>
        <dbReference type="Proteomes" id="UP001362899"/>
    </source>
</evidence>
<keyword evidence="5" id="KW-0963">Cytoplasm</keyword>
<accession>A0AAV5RPW9</accession>
<dbReference type="Gene3D" id="3.30.40.10">
    <property type="entry name" value="Zinc/RING finger domain, C3HC4 (zinc finger)"/>
    <property type="match status" value="1"/>
</dbReference>
<dbReference type="Pfam" id="PF12678">
    <property type="entry name" value="zf-rbx1"/>
    <property type="match status" value="1"/>
</dbReference>
<evidence type="ECO:0000256" key="6">
    <source>
        <dbReference type="ARBA" id="ARBA00022723"/>
    </source>
</evidence>
<organism evidence="13 14">
    <name type="scientific">Starmerella bacillaris</name>
    <name type="common">Yeast</name>
    <name type="synonym">Candida zemplinina</name>
    <dbReference type="NCBI Taxonomy" id="1247836"/>
    <lineage>
        <taxon>Eukaryota</taxon>
        <taxon>Fungi</taxon>
        <taxon>Dikarya</taxon>
        <taxon>Ascomycota</taxon>
        <taxon>Saccharomycotina</taxon>
        <taxon>Dipodascomycetes</taxon>
        <taxon>Dipodascales</taxon>
        <taxon>Trichomonascaceae</taxon>
        <taxon>Starmerella</taxon>
    </lineage>
</organism>
<dbReference type="FunFam" id="3.30.40.10:FF:000273">
    <property type="entry name" value="E3 ubiquitin-protein ligase RBX1"/>
    <property type="match status" value="1"/>
</dbReference>
<comment type="similarity">
    <text evidence="4">Belongs to the RING-box family.</text>
</comment>
<proteinExistence type="inferred from homology"/>
<evidence type="ECO:0000256" key="10">
    <source>
        <dbReference type="ARBA" id="ARBA00023242"/>
    </source>
</evidence>
<dbReference type="GO" id="GO:0005737">
    <property type="term" value="C:cytoplasm"/>
    <property type="evidence" value="ECO:0007669"/>
    <property type="project" value="UniProtKB-SubCell"/>
</dbReference>
<dbReference type="InterPro" id="IPR001841">
    <property type="entry name" value="Znf_RING"/>
</dbReference>
<evidence type="ECO:0000256" key="2">
    <source>
        <dbReference type="ARBA" id="ARBA00004496"/>
    </source>
</evidence>
<keyword evidence="10" id="KW-0539">Nucleus</keyword>
<comment type="caution">
    <text evidence="13">The sequence shown here is derived from an EMBL/GenBank/DDBJ whole genome shotgun (WGS) entry which is preliminary data.</text>
</comment>
<feature type="domain" description="RING-type" evidence="12">
    <location>
        <begin position="53"/>
        <end position="98"/>
    </location>
</feature>
<dbReference type="SUPFAM" id="SSF57850">
    <property type="entry name" value="RING/U-box"/>
    <property type="match status" value="1"/>
</dbReference>
<keyword evidence="7 11" id="KW-0863">Zinc-finger</keyword>
<evidence type="ECO:0000256" key="8">
    <source>
        <dbReference type="ARBA" id="ARBA00022786"/>
    </source>
</evidence>
<protein>
    <submittedName>
        <fullName evidence="13">SCF ubiquitin ligase complex subunit</fullName>
    </submittedName>
</protein>
<evidence type="ECO:0000259" key="12">
    <source>
        <dbReference type="PROSITE" id="PS50089"/>
    </source>
</evidence>
<dbReference type="EMBL" id="BTGC01000008">
    <property type="protein sequence ID" value="GMM52579.1"/>
    <property type="molecule type" value="Genomic_DNA"/>
</dbReference>
<dbReference type="PROSITE" id="PS50089">
    <property type="entry name" value="ZF_RING_2"/>
    <property type="match status" value="1"/>
</dbReference>
<keyword evidence="8" id="KW-0833">Ubl conjugation pathway</keyword>
<evidence type="ECO:0000256" key="9">
    <source>
        <dbReference type="ARBA" id="ARBA00022833"/>
    </source>
</evidence>
<dbReference type="InterPro" id="IPR051031">
    <property type="entry name" value="RING-box_E3_Ubiquitin_Ligase"/>
</dbReference>
<evidence type="ECO:0000256" key="5">
    <source>
        <dbReference type="ARBA" id="ARBA00022490"/>
    </source>
</evidence>
<evidence type="ECO:0000256" key="11">
    <source>
        <dbReference type="PROSITE-ProRule" id="PRU00175"/>
    </source>
</evidence>
<comment type="pathway">
    <text evidence="3">Protein modification; protein ubiquitination.</text>
</comment>
<dbReference type="InterPro" id="IPR024766">
    <property type="entry name" value="Znf_RING_H2"/>
</dbReference>
<dbReference type="GO" id="GO:0031463">
    <property type="term" value="C:Cul3-RING ubiquitin ligase complex"/>
    <property type="evidence" value="ECO:0007669"/>
    <property type="project" value="UniProtKB-ARBA"/>
</dbReference>
<dbReference type="GO" id="GO:0008270">
    <property type="term" value="F:zinc ion binding"/>
    <property type="evidence" value="ECO:0007669"/>
    <property type="project" value="UniProtKB-KW"/>
</dbReference>
<dbReference type="PANTHER" id="PTHR11210">
    <property type="entry name" value="RING BOX"/>
    <property type="match status" value="1"/>
</dbReference>
<dbReference type="CDD" id="cd16485">
    <property type="entry name" value="mRING-H2-C3H2C2D_RBX1"/>
    <property type="match status" value="1"/>
</dbReference>
<dbReference type="InterPro" id="IPR013083">
    <property type="entry name" value="Znf_RING/FYVE/PHD"/>
</dbReference>
<keyword evidence="14" id="KW-1185">Reference proteome</keyword>
<comment type="subcellular location">
    <subcellularLocation>
        <location evidence="2">Cytoplasm</location>
    </subcellularLocation>
    <subcellularLocation>
        <location evidence="1">Nucleus</location>
    </subcellularLocation>
</comment>
<dbReference type="GO" id="GO:0051603">
    <property type="term" value="P:proteolysis involved in protein catabolic process"/>
    <property type="evidence" value="ECO:0007669"/>
    <property type="project" value="UniProtKB-ARBA"/>
</dbReference>